<evidence type="ECO:0000313" key="2">
    <source>
        <dbReference type="Proteomes" id="UP001201163"/>
    </source>
</evidence>
<keyword evidence="2" id="KW-1185">Reference proteome</keyword>
<dbReference type="Proteomes" id="UP001201163">
    <property type="component" value="Unassembled WGS sequence"/>
</dbReference>
<dbReference type="EMBL" id="JAKELL010000028">
    <property type="protein sequence ID" value="KAH8991022.1"/>
    <property type="molecule type" value="Genomic_DNA"/>
</dbReference>
<proteinExistence type="predicted"/>
<feature type="non-terminal residue" evidence="1">
    <location>
        <position position="137"/>
    </location>
</feature>
<name>A0AAD4QAL2_9AGAM</name>
<evidence type="ECO:0000313" key="1">
    <source>
        <dbReference type="EMBL" id="KAH8991022.1"/>
    </source>
</evidence>
<gene>
    <name evidence="1" type="ORF">EDB92DRAFT_1778446</name>
</gene>
<comment type="caution">
    <text evidence="1">The sequence shown here is derived from an EMBL/GenBank/DDBJ whole genome shotgun (WGS) entry which is preliminary data.</text>
</comment>
<protein>
    <submittedName>
        <fullName evidence="1">Uncharacterized protein</fullName>
    </submittedName>
</protein>
<reference evidence="1" key="1">
    <citation type="submission" date="2022-01" db="EMBL/GenBank/DDBJ databases">
        <title>Comparative genomics reveals a dynamic genome evolution in the ectomycorrhizal milk-cap (Lactarius) mushrooms.</title>
        <authorList>
            <consortium name="DOE Joint Genome Institute"/>
            <person name="Lebreton A."/>
            <person name="Tang N."/>
            <person name="Kuo A."/>
            <person name="LaButti K."/>
            <person name="Drula E."/>
            <person name="Barry K."/>
            <person name="Clum A."/>
            <person name="Lipzen A."/>
            <person name="Mousain D."/>
            <person name="Ng V."/>
            <person name="Wang R."/>
            <person name="Wang X."/>
            <person name="Dai Y."/>
            <person name="Henrissat B."/>
            <person name="Grigoriev I.V."/>
            <person name="Guerin-Laguette A."/>
            <person name="Yu F."/>
            <person name="Martin F.M."/>
        </authorList>
    </citation>
    <scope>NUCLEOTIDE SEQUENCE</scope>
    <source>
        <strain evidence="1">QP</strain>
    </source>
</reference>
<dbReference type="AlphaFoldDB" id="A0AAD4QAL2"/>
<feature type="non-terminal residue" evidence="1">
    <location>
        <position position="1"/>
    </location>
</feature>
<organism evidence="1 2">
    <name type="scientific">Lactarius akahatsu</name>
    <dbReference type="NCBI Taxonomy" id="416441"/>
    <lineage>
        <taxon>Eukaryota</taxon>
        <taxon>Fungi</taxon>
        <taxon>Dikarya</taxon>
        <taxon>Basidiomycota</taxon>
        <taxon>Agaricomycotina</taxon>
        <taxon>Agaricomycetes</taxon>
        <taxon>Russulales</taxon>
        <taxon>Russulaceae</taxon>
        <taxon>Lactarius</taxon>
    </lineage>
</organism>
<sequence>LRFSEPQKKAVLNWASQLGVPDVPTLYTLSQCQERIKGLIGDSVKPVTTGMGHRIFIQDIPYLIAKDYANPLTRSAIWDYPINRQGYAAQVFHGSKMLFNIPSTLVVPTVCVNEHIFFVGELLQQFDGSYFILEQFF</sequence>
<accession>A0AAD4QAL2</accession>